<sequence>MKFKRFSLLHSFPQMLLDIICVFFSYWFAFVIRFEMNINIPPYYMHSFSVWIPWITLISLLSFALFRFYNTMWQFASLDELLQIFYGSAFSTAVVIFTGYLASDSVFDVLRFPISIYIMGGVFTFFFVGLSRFGIRLFRQRRRKSKLGQNVKGDLKRVMVIGAGEMGSMLIKDMKNAPESRGTPIIAIDDDKSKRGTRINGVKIVGGRESIPKMAARYEIDQILLAIANASKAEKQDILSLCAKTGCELKTIPALYELVDKETQNMSIRDVNILDLLGRDEVHLNIEEISDYLRDKTVLVTGGGGSIGSELCRQIAFFHPKKLIIVDIYENNAYDLQNELLMKFKKLNLEVLIGSVRDKDRINHIFSVCKPDVVFHAAAHKHVPLMEFSPGEAVKNNVFGTLNVAQACDAYHVRRMVLISTDKAVNPTNIMGATKRICELIIQYFSRHSQYTEFVAVRFGNVLGSNGSVIPLFQRQIQAGGPVTVTHPEIIRYFMTIPEAARLVIQAGGMAHGGEIFILDMGQPVKIVDLARNLIRLSGYEPDVDIKITYSGLRPGEKLYEELLLDSEGNCQKTSHELIYIGSPIPFDEDRFLCQLEAMREVAGVDNVKMISIVHELVPTYSGHAEESDALAQNEKA</sequence>
<dbReference type="CDD" id="cd05237">
    <property type="entry name" value="UDP_invert_4-6DH_SDR_e"/>
    <property type="match status" value="1"/>
</dbReference>
<dbReference type="PANTHER" id="PTHR43318">
    <property type="entry name" value="UDP-N-ACETYLGLUCOSAMINE 4,6-DEHYDRATASE"/>
    <property type="match status" value="1"/>
</dbReference>
<comment type="caution">
    <text evidence="4">The sequence shown here is derived from an EMBL/GenBank/DDBJ whole genome shotgun (WGS) entry which is preliminary data.</text>
</comment>
<dbReference type="SUPFAM" id="SSF51735">
    <property type="entry name" value="NAD(P)-binding Rossmann-fold domains"/>
    <property type="match status" value="1"/>
</dbReference>
<evidence type="ECO:0000256" key="1">
    <source>
        <dbReference type="ARBA" id="ARBA00007430"/>
    </source>
</evidence>
<feature type="transmembrane region" description="Helical" evidence="2">
    <location>
        <begin position="81"/>
        <end position="102"/>
    </location>
</feature>
<keyword evidence="5" id="KW-1185">Reference proteome</keyword>
<dbReference type="EMBL" id="QLYR01000003">
    <property type="protein sequence ID" value="RAQ29267.1"/>
    <property type="molecule type" value="Genomic_DNA"/>
</dbReference>
<comment type="similarity">
    <text evidence="1">Belongs to the polysaccharide synthase family.</text>
</comment>
<dbReference type="Pfam" id="PF02719">
    <property type="entry name" value="Polysacc_synt_2"/>
    <property type="match status" value="1"/>
</dbReference>
<dbReference type="AlphaFoldDB" id="A0A328UBU4"/>
<evidence type="ECO:0000256" key="2">
    <source>
        <dbReference type="SAM" id="Phobius"/>
    </source>
</evidence>
<dbReference type="InterPro" id="IPR051203">
    <property type="entry name" value="Polysaccharide_Synthase-Rel"/>
</dbReference>
<keyword evidence="2" id="KW-1133">Transmembrane helix</keyword>
<gene>
    <name evidence="4" type="ORF">DPQ25_07230</name>
</gene>
<keyword evidence="2" id="KW-0472">Membrane</keyword>
<dbReference type="InterPro" id="IPR036291">
    <property type="entry name" value="NAD(P)-bd_dom_sf"/>
</dbReference>
<proteinExistence type="inferred from homology"/>
<dbReference type="InterPro" id="IPR029063">
    <property type="entry name" value="SAM-dependent_MTases_sf"/>
</dbReference>
<keyword evidence="2" id="KW-0812">Transmembrane</keyword>
<evidence type="ECO:0000313" key="5">
    <source>
        <dbReference type="Proteomes" id="UP000249377"/>
    </source>
</evidence>
<dbReference type="PANTHER" id="PTHR43318:SF1">
    <property type="entry name" value="POLYSACCHARIDE BIOSYNTHESIS PROTEIN EPSC-RELATED"/>
    <property type="match status" value="1"/>
</dbReference>
<dbReference type="Pfam" id="PF13727">
    <property type="entry name" value="CoA_binding_3"/>
    <property type="match status" value="1"/>
</dbReference>
<feature type="transmembrane region" description="Helical" evidence="2">
    <location>
        <begin position="12"/>
        <end position="31"/>
    </location>
</feature>
<name>A0A328UBU4_9FIRM</name>
<evidence type="ECO:0000313" key="4">
    <source>
        <dbReference type="EMBL" id="RAQ29267.1"/>
    </source>
</evidence>
<dbReference type="Gene3D" id="3.40.50.720">
    <property type="entry name" value="NAD(P)-binding Rossmann-like Domain"/>
    <property type="match status" value="2"/>
</dbReference>
<dbReference type="InterPro" id="IPR003869">
    <property type="entry name" value="Polysac_CapD-like"/>
</dbReference>
<feature type="transmembrane region" description="Helical" evidence="2">
    <location>
        <begin position="51"/>
        <end position="69"/>
    </location>
</feature>
<reference evidence="4 5" key="1">
    <citation type="submission" date="2018-06" db="EMBL/GenBank/DDBJ databases">
        <title>Noncontiguous genome sequence of Ruminococcaceae bacterium ASD2818.</title>
        <authorList>
            <person name="Chaplin A.V."/>
            <person name="Sokolova S.R."/>
            <person name="Kochetkova T.O."/>
            <person name="Goltsov A.Y."/>
            <person name="Trofimov D.Y."/>
            <person name="Efimov B.A."/>
        </authorList>
    </citation>
    <scope>NUCLEOTIDE SEQUENCE [LARGE SCALE GENOMIC DNA]</scope>
    <source>
        <strain evidence="4 5">ASD2818</strain>
    </source>
</reference>
<evidence type="ECO:0000259" key="3">
    <source>
        <dbReference type="Pfam" id="PF02719"/>
    </source>
</evidence>
<feature type="domain" description="Polysaccharide biosynthesis protein CapD-like" evidence="3">
    <location>
        <begin position="298"/>
        <end position="581"/>
    </location>
</feature>
<accession>A0A328UBU4</accession>
<organism evidence="4 5">
    <name type="scientific">Hydrogeniiclostridium mannosilyticum</name>
    <dbReference type="NCBI Taxonomy" id="2764322"/>
    <lineage>
        <taxon>Bacteria</taxon>
        <taxon>Bacillati</taxon>
        <taxon>Bacillota</taxon>
        <taxon>Clostridia</taxon>
        <taxon>Eubacteriales</taxon>
        <taxon>Acutalibacteraceae</taxon>
        <taxon>Hydrogeniiclostridium</taxon>
    </lineage>
</organism>
<protein>
    <submittedName>
        <fullName evidence="4">Polysaccharide biosynthesis protein</fullName>
    </submittedName>
</protein>
<dbReference type="SUPFAM" id="SSF53335">
    <property type="entry name" value="S-adenosyl-L-methionine-dependent methyltransferases"/>
    <property type="match status" value="1"/>
</dbReference>
<dbReference type="RefSeq" id="WP_112332498.1">
    <property type="nucleotide sequence ID" value="NZ_QLYR01000003.1"/>
</dbReference>
<dbReference type="Proteomes" id="UP000249377">
    <property type="component" value="Unassembled WGS sequence"/>
</dbReference>
<feature type="transmembrane region" description="Helical" evidence="2">
    <location>
        <begin position="114"/>
        <end position="135"/>
    </location>
</feature>